<dbReference type="Gene3D" id="1.10.510.10">
    <property type="entry name" value="Transferase(Phosphotransferase) domain 1"/>
    <property type="match status" value="1"/>
</dbReference>
<keyword evidence="7" id="KW-0808">Transferase</keyword>
<dbReference type="PANTHER" id="PTHR27007">
    <property type="match status" value="1"/>
</dbReference>
<keyword evidence="13 17" id="KW-0067">ATP-binding</keyword>
<protein>
    <recommendedName>
        <fullName evidence="4">non-specific serine/threonine protein kinase</fullName>
        <ecNumber evidence="4">2.7.11.1</ecNumber>
    </recommendedName>
</protein>
<dbReference type="Proteomes" id="UP000636709">
    <property type="component" value="Unassembled WGS sequence"/>
</dbReference>
<evidence type="ECO:0000256" key="13">
    <source>
        <dbReference type="ARBA" id="ARBA00022840"/>
    </source>
</evidence>
<feature type="chain" id="PRO_5032795321" description="non-specific serine/threonine protein kinase" evidence="20">
    <location>
        <begin position="29"/>
        <end position="411"/>
    </location>
</feature>
<evidence type="ECO:0000256" key="11">
    <source>
        <dbReference type="ARBA" id="ARBA00022741"/>
    </source>
</evidence>
<dbReference type="SUPFAM" id="SSF49899">
    <property type="entry name" value="Concanavalin A-like lectins/glucanases"/>
    <property type="match status" value="1"/>
</dbReference>
<dbReference type="GO" id="GO:0005886">
    <property type="term" value="C:plasma membrane"/>
    <property type="evidence" value="ECO:0007669"/>
    <property type="project" value="UniProtKB-SubCell"/>
</dbReference>
<dbReference type="Pfam" id="PF00139">
    <property type="entry name" value="Lectin_legB"/>
    <property type="match status" value="1"/>
</dbReference>
<evidence type="ECO:0000256" key="4">
    <source>
        <dbReference type="ARBA" id="ARBA00012513"/>
    </source>
</evidence>
<keyword evidence="10" id="KW-0430">Lectin</keyword>
<dbReference type="SMART" id="SM00220">
    <property type="entry name" value="S_TKc"/>
    <property type="match status" value="1"/>
</dbReference>
<dbReference type="InterPro" id="IPR017441">
    <property type="entry name" value="Protein_kinase_ATP_BS"/>
</dbReference>
<evidence type="ECO:0000256" key="18">
    <source>
        <dbReference type="RuleBase" id="RU000304"/>
    </source>
</evidence>
<dbReference type="InterPro" id="IPR008271">
    <property type="entry name" value="Ser/Thr_kinase_AS"/>
</dbReference>
<evidence type="ECO:0000313" key="23">
    <source>
        <dbReference type="Proteomes" id="UP000636709"/>
    </source>
</evidence>
<evidence type="ECO:0000256" key="5">
    <source>
        <dbReference type="ARBA" id="ARBA00022475"/>
    </source>
</evidence>
<evidence type="ECO:0000256" key="2">
    <source>
        <dbReference type="ARBA" id="ARBA00008536"/>
    </source>
</evidence>
<evidence type="ECO:0000256" key="3">
    <source>
        <dbReference type="ARBA" id="ARBA00010217"/>
    </source>
</evidence>
<dbReference type="PROSITE" id="PS00107">
    <property type="entry name" value="PROTEIN_KINASE_ATP"/>
    <property type="match status" value="1"/>
</dbReference>
<dbReference type="InterPro" id="IPR000719">
    <property type="entry name" value="Prot_kinase_dom"/>
</dbReference>
<dbReference type="Pfam" id="PF07714">
    <property type="entry name" value="PK_Tyr_Ser-Thr"/>
    <property type="match status" value="1"/>
</dbReference>
<feature type="domain" description="Protein kinase" evidence="21">
    <location>
        <begin position="231"/>
        <end position="411"/>
    </location>
</feature>
<dbReference type="EC" id="2.7.11.1" evidence="4"/>
<keyword evidence="5" id="KW-1003">Cell membrane</keyword>
<keyword evidence="23" id="KW-1185">Reference proteome</keyword>
<dbReference type="InterPro" id="IPR050528">
    <property type="entry name" value="L-type_Lectin-RKs"/>
</dbReference>
<keyword evidence="11 17" id="KW-0547">Nucleotide-binding</keyword>
<dbReference type="GO" id="GO:0004674">
    <property type="term" value="F:protein serine/threonine kinase activity"/>
    <property type="evidence" value="ECO:0007669"/>
    <property type="project" value="UniProtKB-KW"/>
</dbReference>
<evidence type="ECO:0000256" key="20">
    <source>
        <dbReference type="SAM" id="SignalP"/>
    </source>
</evidence>
<feature type="binding site" evidence="17">
    <location>
        <position position="264"/>
    </location>
    <ligand>
        <name>ATP</name>
        <dbReference type="ChEBI" id="CHEBI:30616"/>
    </ligand>
</feature>
<keyword evidence="12" id="KW-0418">Kinase</keyword>
<name>A0A835KSL3_9POAL</name>
<keyword evidence="15" id="KW-0472">Membrane</keyword>
<keyword evidence="9 20" id="KW-0732">Signal</keyword>
<organism evidence="22 23">
    <name type="scientific">Digitaria exilis</name>
    <dbReference type="NCBI Taxonomy" id="1010633"/>
    <lineage>
        <taxon>Eukaryota</taxon>
        <taxon>Viridiplantae</taxon>
        <taxon>Streptophyta</taxon>
        <taxon>Embryophyta</taxon>
        <taxon>Tracheophyta</taxon>
        <taxon>Spermatophyta</taxon>
        <taxon>Magnoliopsida</taxon>
        <taxon>Liliopsida</taxon>
        <taxon>Poales</taxon>
        <taxon>Poaceae</taxon>
        <taxon>PACMAD clade</taxon>
        <taxon>Panicoideae</taxon>
        <taxon>Panicodae</taxon>
        <taxon>Paniceae</taxon>
        <taxon>Anthephorinae</taxon>
        <taxon>Digitaria</taxon>
    </lineage>
</organism>
<reference evidence="22" key="1">
    <citation type="submission" date="2020-07" db="EMBL/GenBank/DDBJ databases">
        <title>Genome sequence and genetic diversity analysis of an under-domesticated orphan crop, white fonio (Digitaria exilis).</title>
        <authorList>
            <person name="Bennetzen J.L."/>
            <person name="Chen S."/>
            <person name="Ma X."/>
            <person name="Wang X."/>
            <person name="Yssel A.E.J."/>
            <person name="Chaluvadi S.R."/>
            <person name="Johnson M."/>
            <person name="Gangashetty P."/>
            <person name="Hamidou F."/>
            <person name="Sanogo M.D."/>
            <person name="Zwaenepoel A."/>
            <person name="Wallace J."/>
            <person name="Van De Peer Y."/>
            <person name="Van Deynze A."/>
        </authorList>
    </citation>
    <scope>NUCLEOTIDE SEQUENCE</scope>
    <source>
        <tissue evidence="22">Leaves</tissue>
    </source>
</reference>
<dbReference type="InterPro" id="IPR001245">
    <property type="entry name" value="Ser-Thr/Tyr_kinase_cat_dom"/>
</dbReference>
<sequence length="411" mass="44541">MARRLGTCGHHLLLFLAYLCCLPLEATTLSFWYDFSTPGVVDRADLIYKNDSWGASDRVMLTKVTNGSVGRVAYAQPARLWDGRTGEVASFATSFSFAIDGNHNSNRGDGIAFFVGPFPPTVPPKSNAGYLGLYSNQNLSLSGSGSPSTVAVEFDTYWNQDLDPPGVTDHVGINVNSIHSANYTTDVPDLGIYAVSSDQKLPKAVTSATISLPVPLEFSYQELFEATDGFNEGTRLLGSGYFGEVYLGHLPHPGLPNPDVAVKKLKSHAEQLRKNYVSEITILGLLNHRNPVKLVGWCDGGDGKQLLVYELVKNGSVDDHLHGPAGRSSPLTWPQRYKIALGVGRAIEYLHTGCHNLIVLHRDIKPSNVMLDERFDAKLADFGLVRSVDPGQSSLGGTEMNGTRGAPPPTR</sequence>
<evidence type="ECO:0000256" key="7">
    <source>
        <dbReference type="ARBA" id="ARBA00022679"/>
    </source>
</evidence>
<dbReference type="Gene3D" id="3.30.200.20">
    <property type="entry name" value="Phosphorylase Kinase, domain 1"/>
    <property type="match status" value="1"/>
</dbReference>
<gene>
    <name evidence="22" type="ORF">HU200_009397</name>
</gene>
<comment type="similarity">
    <text evidence="2">In the N-terminal section; belongs to the leguminous lectin family.</text>
</comment>
<dbReference type="InterPro" id="IPR013320">
    <property type="entry name" value="ConA-like_dom_sf"/>
</dbReference>
<dbReference type="InterPro" id="IPR011009">
    <property type="entry name" value="Kinase-like_dom_sf"/>
</dbReference>
<evidence type="ECO:0000256" key="19">
    <source>
        <dbReference type="SAM" id="MobiDB-lite"/>
    </source>
</evidence>
<dbReference type="GO" id="GO:0030246">
    <property type="term" value="F:carbohydrate binding"/>
    <property type="evidence" value="ECO:0007669"/>
    <property type="project" value="UniProtKB-KW"/>
</dbReference>
<dbReference type="GO" id="GO:0005524">
    <property type="term" value="F:ATP binding"/>
    <property type="evidence" value="ECO:0007669"/>
    <property type="project" value="UniProtKB-UniRule"/>
</dbReference>
<evidence type="ECO:0000256" key="6">
    <source>
        <dbReference type="ARBA" id="ARBA00022527"/>
    </source>
</evidence>
<evidence type="ECO:0000313" key="22">
    <source>
        <dbReference type="EMBL" id="KAF8762435.1"/>
    </source>
</evidence>
<dbReference type="InterPro" id="IPR019825">
    <property type="entry name" value="Lectin_legB_Mn/Ca_BS"/>
</dbReference>
<dbReference type="Gene3D" id="2.60.120.200">
    <property type="match status" value="1"/>
</dbReference>
<feature type="region of interest" description="Disordered" evidence="19">
    <location>
        <begin position="390"/>
        <end position="411"/>
    </location>
</feature>
<evidence type="ECO:0000256" key="14">
    <source>
        <dbReference type="ARBA" id="ARBA00022989"/>
    </source>
</evidence>
<dbReference type="AlphaFoldDB" id="A0A835KSL3"/>
<keyword evidence="8" id="KW-0812">Transmembrane</keyword>
<dbReference type="PROSITE" id="PS00307">
    <property type="entry name" value="LECTIN_LEGUME_BETA"/>
    <property type="match status" value="1"/>
</dbReference>
<dbReference type="GO" id="GO:0051707">
    <property type="term" value="P:response to other organism"/>
    <property type="evidence" value="ECO:0007669"/>
    <property type="project" value="UniProtKB-ARBA"/>
</dbReference>
<evidence type="ECO:0000256" key="15">
    <source>
        <dbReference type="ARBA" id="ARBA00023136"/>
    </source>
</evidence>
<evidence type="ECO:0000256" key="8">
    <source>
        <dbReference type="ARBA" id="ARBA00022692"/>
    </source>
</evidence>
<evidence type="ECO:0000256" key="9">
    <source>
        <dbReference type="ARBA" id="ARBA00022729"/>
    </source>
</evidence>
<evidence type="ECO:0000259" key="21">
    <source>
        <dbReference type="PROSITE" id="PS50011"/>
    </source>
</evidence>
<keyword evidence="16" id="KW-0325">Glycoprotein</keyword>
<comment type="subcellular location">
    <subcellularLocation>
        <location evidence="1">Cell membrane</location>
        <topology evidence="1">Single-pass type I membrane protein</topology>
    </subcellularLocation>
</comment>
<dbReference type="SUPFAM" id="SSF56112">
    <property type="entry name" value="Protein kinase-like (PK-like)"/>
    <property type="match status" value="1"/>
</dbReference>
<comment type="similarity">
    <text evidence="3">In the C-terminal section; belongs to the protein kinase superfamily. Ser/Thr protein kinase family.</text>
</comment>
<comment type="caution">
    <text evidence="22">The sequence shown here is derived from an EMBL/GenBank/DDBJ whole genome shotgun (WGS) entry which is preliminary data.</text>
</comment>
<evidence type="ECO:0000256" key="16">
    <source>
        <dbReference type="ARBA" id="ARBA00023180"/>
    </source>
</evidence>
<evidence type="ECO:0000256" key="17">
    <source>
        <dbReference type="PROSITE-ProRule" id="PRU10141"/>
    </source>
</evidence>
<evidence type="ECO:0000256" key="12">
    <source>
        <dbReference type="ARBA" id="ARBA00022777"/>
    </source>
</evidence>
<dbReference type="GO" id="GO:0006952">
    <property type="term" value="P:defense response"/>
    <property type="evidence" value="ECO:0007669"/>
    <property type="project" value="UniProtKB-ARBA"/>
</dbReference>
<dbReference type="EMBL" id="JACEFO010000638">
    <property type="protein sequence ID" value="KAF8762435.1"/>
    <property type="molecule type" value="Genomic_DNA"/>
</dbReference>
<dbReference type="PROSITE" id="PS50011">
    <property type="entry name" value="PROTEIN_KINASE_DOM"/>
    <property type="match status" value="1"/>
</dbReference>
<proteinExistence type="inferred from homology"/>
<keyword evidence="14" id="KW-1133">Transmembrane helix</keyword>
<dbReference type="InterPro" id="IPR001220">
    <property type="entry name" value="Legume_lectin_dom"/>
</dbReference>
<accession>A0A835KSL3</accession>
<comment type="similarity">
    <text evidence="18">Belongs to the protein kinase superfamily.</text>
</comment>
<keyword evidence="6 18" id="KW-0723">Serine/threonine-protein kinase</keyword>
<dbReference type="PROSITE" id="PS00108">
    <property type="entry name" value="PROTEIN_KINASE_ST"/>
    <property type="match status" value="1"/>
</dbReference>
<evidence type="ECO:0000256" key="1">
    <source>
        <dbReference type="ARBA" id="ARBA00004251"/>
    </source>
</evidence>
<dbReference type="OrthoDB" id="5979581at2759"/>
<evidence type="ECO:0000256" key="10">
    <source>
        <dbReference type="ARBA" id="ARBA00022734"/>
    </source>
</evidence>
<feature type="signal peptide" evidence="20">
    <location>
        <begin position="1"/>
        <end position="28"/>
    </location>
</feature>